<dbReference type="Proteomes" id="UP000199377">
    <property type="component" value="Unassembled WGS sequence"/>
</dbReference>
<dbReference type="AlphaFoldDB" id="A0A1I3GI16"/>
<dbReference type="InterPro" id="IPR011051">
    <property type="entry name" value="RmlC_Cupin_sf"/>
</dbReference>
<protein>
    <submittedName>
        <fullName evidence="2">Anti-ECFsigma factor, ChrR</fullName>
    </submittedName>
</protein>
<dbReference type="RefSeq" id="WP_245779133.1">
    <property type="nucleotide sequence ID" value="NZ_FOQH01000005.1"/>
</dbReference>
<dbReference type="EMBL" id="FOQH01000005">
    <property type="protein sequence ID" value="SFI23067.1"/>
    <property type="molecule type" value="Genomic_DNA"/>
</dbReference>
<evidence type="ECO:0000259" key="1">
    <source>
        <dbReference type="Pfam" id="PF12973"/>
    </source>
</evidence>
<reference evidence="2 3" key="1">
    <citation type="submission" date="2016-10" db="EMBL/GenBank/DDBJ databases">
        <authorList>
            <person name="de Groot N.N."/>
        </authorList>
    </citation>
    <scope>NUCLEOTIDE SEQUENCE [LARGE SCALE GENOMIC DNA]</scope>
    <source>
        <strain evidence="2 3">CGMCC 1.11030</strain>
    </source>
</reference>
<dbReference type="STRING" id="1114924.SAMN05216258_105171"/>
<dbReference type="InterPro" id="IPR014710">
    <property type="entry name" value="RmlC-like_jellyroll"/>
</dbReference>
<organism evidence="2 3">
    <name type="scientific">Albimonas pacifica</name>
    <dbReference type="NCBI Taxonomy" id="1114924"/>
    <lineage>
        <taxon>Bacteria</taxon>
        <taxon>Pseudomonadati</taxon>
        <taxon>Pseudomonadota</taxon>
        <taxon>Alphaproteobacteria</taxon>
        <taxon>Rhodobacterales</taxon>
        <taxon>Paracoccaceae</taxon>
        <taxon>Albimonas</taxon>
    </lineage>
</organism>
<name>A0A1I3GI16_9RHOB</name>
<dbReference type="Pfam" id="PF12973">
    <property type="entry name" value="Cupin_7"/>
    <property type="match status" value="1"/>
</dbReference>
<feature type="domain" description="ChrR-like cupin" evidence="1">
    <location>
        <begin position="33"/>
        <end position="117"/>
    </location>
</feature>
<evidence type="ECO:0000313" key="3">
    <source>
        <dbReference type="Proteomes" id="UP000199377"/>
    </source>
</evidence>
<accession>A0A1I3GI16</accession>
<proteinExistence type="predicted"/>
<dbReference type="SUPFAM" id="SSF51182">
    <property type="entry name" value="RmlC-like cupins"/>
    <property type="match status" value="1"/>
</dbReference>
<dbReference type="InterPro" id="IPR025979">
    <property type="entry name" value="ChrR-like_cupin_dom"/>
</dbReference>
<sequence length="129" mass="13702">MSDLAASASAPVVDVPAVLRGLLPPALEGGWSTLPFEFFREGVEIHRLAEGPAAVALLRYAPGASVPRHRHTGLETIVVLEGSQSDDNGVARAGDVVFNPEGTVHSVWSEDGCVVLIHWTRPVEFVEPA</sequence>
<keyword evidence="3" id="KW-1185">Reference proteome</keyword>
<evidence type="ECO:0000313" key="2">
    <source>
        <dbReference type="EMBL" id="SFI23067.1"/>
    </source>
</evidence>
<gene>
    <name evidence="2" type="ORF">SAMN05216258_105171</name>
</gene>
<dbReference type="Gene3D" id="2.60.120.10">
    <property type="entry name" value="Jelly Rolls"/>
    <property type="match status" value="1"/>
</dbReference>